<comment type="caution">
    <text evidence="1">The sequence shown here is derived from an EMBL/GenBank/DDBJ whole genome shotgun (WGS) entry which is preliminary data.</text>
</comment>
<proteinExistence type="predicted"/>
<keyword evidence="2" id="KW-1185">Reference proteome</keyword>
<protein>
    <submittedName>
        <fullName evidence="1">Uncharacterized protein</fullName>
    </submittedName>
</protein>
<sequence length="73" mass="8118">MSDEECIKPIVEENCKPDCRATLARPAGQSLALAQIASGFMDSTQIGKDQSWLPRTIQRMEGQGEYQSVRSCR</sequence>
<evidence type="ECO:0000313" key="2">
    <source>
        <dbReference type="Proteomes" id="UP001485043"/>
    </source>
</evidence>
<evidence type="ECO:0000313" key="1">
    <source>
        <dbReference type="EMBL" id="KAK9858817.1"/>
    </source>
</evidence>
<gene>
    <name evidence="1" type="ORF">WJX84_001522</name>
</gene>
<organism evidence="1 2">
    <name type="scientific">Apatococcus fuscideae</name>
    <dbReference type="NCBI Taxonomy" id="2026836"/>
    <lineage>
        <taxon>Eukaryota</taxon>
        <taxon>Viridiplantae</taxon>
        <taxon>Chlorophyta</taxon>
        <taxon>core chlorophytes</taxon>
        <taxon>Trebouxiophyceae</taxon>
        <taxon>Chlorellales</taxon>
        <taxon>Chlorellaceae</taxon>
        <taxon>Apatococcus</taxon>
    </lineage>
</organism>
<dbReference type="EMBL" id="JALJOV010000911">
    <property type="protein sequence ID" value="KAK9858817.1"/>
    <property type="molecule type" value="Genomic_DNA"/>
</dbReference>
<dbReference type="AlphaFoldDB" id="A0AAW1SVB8"/>
<accession>A0AAW1SVB8</accession>
<reference evidence="1 2" key="1">
    <citation type="journal article" date="2024" name="Nat. Commun.">
        <title>Phylogenomics reveals the evolutionary origins of lichenization in chlorophyte algae.</title>
        <authorList>
            <person name="Puginier C."/>
            <person name="Libourel C."/>
            <person name="Otte J."/>
            <person name="Skaloud P."/>
            <person name="Haon M."/>
            <person name="Grisel S."/>
            <person name="Petersen M."/>
            <person name="Berrin J.G."/>
            <person name="Delaux P.M."/>
            <person name="Dal Grande F."/>
            <person name="Keller J."/>
        </authorList>
    </citation>
    <scope>NUCLEOTIDE SEQUENCE [LARGE SCALE GENOMIC DNA]</scope>
    <source>
        <strain evidence="1 2">SAG 2523</strain>
    </source>
</reference>
<name>A0AAW1SVB8_9CHLO</name>
<dbReference type="Proteomes" id="UP001485043">
    <property type="component" value="Unassembled WGS sequence"/>
</dbReference>